<accession>A0AAD8LK99</accession>
<evidence type="ECO:0000256" key="1">
    <source>
        <dbReference type="SAM" id="Coils"/>
    </source>
</evidence>
<keyword evidence="2" id="KW-0812">Transmembrane</keyword>
<organism evidence="3 4">
    <name type="scientific">Babesia gibsoni</name>
    <dbReference type="NCBI Taxonomy" id="33632"/>
    <lineage>
        <taxon>Eukaryota</taxon>
        <taxon>Sar</taxon>
        <taxon>Alveolata</taxon>
        <taxon>Apicomplexa</taxon>
        <taxon>Aconoidasida</taxon>
        <taxon>Piroplasmida</taxon>
        <taxon>Babesiidae</taxon>
        <taxon>Babesia</taxon>
    </lineage>
</organism>
<keyword evidence="1" id="KW-0175">Coiled coil</keyword>
<dbReference type="EMBL" id="JAVEPI010000004">
    <property type="protein sequence ID" value="KAK1442389.1"/>
    <property type="molecule type" value="Genomic_DNA"/>
</dbReference>
<evidence type="ECO:0000313" key="3">
    <source>
        <dbReference type="EMBL" id="KAK1442389.1"/>
    </source>
</evidence>
<feature type="coiled-coil region" evidence="1">
    <location>
        <begin position="269"/>
        <end position="323"/>
    </location>
</feature>
<keyword evidence="2" id="KW-1133">Transmembrane helix</keyword>
<feature type="transmembrane region" description="Helical" evidence="2">
    <location>
        <begin position="53"/>
        <end position="75"/>
    </location>
</feature>
<name>A0AAD8LK99_BABGI</name>
<keyword evidence="4" id="KW-1185">Reference proteome</keyword>
<proteinExistence type="predicted"/>
<evidence type="ECO:0000313" key="4">
    <source>
        <dbReference type="Proteomes" id="UP001230268"/>
    </source>
</evidence>
<protein>
    <submittedName>
        <fullName evidence="3">Uncharacterized protein</fullName>
    </submittedName>
</protein>
<dbReference type="AlphaFoldDB" id="A0AAD8LK99"/>
<reference evidence="3" key="1">
    <citation type="submission" date="2023-08" db="EMBL/GenBank/DDBJ databases">
        <title>Draft sequence of the Babesia gibsoni genome.</title>
        <authorList>
            <person name="Yamagishi J.Y."/>
            <person name="Xuan X.X."/>
        </authorList>
    </citation>
    <scope>NUCLEOTIDE SEQUENCE</scope>
    <source>
        <strain evidence="3">Azabu</strain>
    </source>
</reference>
<sequence>MIASKYVASSVFRCRNACRRLYCRRFSTNATTPQSETFEPVDHKELILWQLKLSSYIAGAAVSIYGAYVVVSSGFQLERSRRKFSLHWNKLFYGDELPRKVQALLNSRFNACLSQESLSYLSAYFIKFDNVKENGVRRRDITLFLESVGVPTDNPFVERFIQDGAGESKEHRLVSGCSLQEFTDLLEALVLHDRLQGNSKLEERIVDKLKEFVRSEVCFNVVFNIAQENDLWLRSTTFRLSNPFVSGAAKSLSSELSKYIKQDIDAAKLQDLQEDLERNYRLRDKLKQLSRSRRLSEAETRRLNNINSEIEMLEEEVGKQKHTSNLLWFM</sequence>
<comment type="caution">
    <text evidence="3">The sequence shown here is derived from an EMBL/GenBank/DDBJ whole genome shotgun (WGS) entry which is preliminary data.</text>
</comment>
<keyword evidence="2" id="KW-0472">Membrane</keyword>
<evidence type="ECO:0000256" key="2">
    <source>
        <dbReference type="SAM" id="Phobius"/>
    </source>
</evidence>
<dbReference type="Proteomes" id="UP001230268">
    <property type="component" value="Unassembled WGS sequence"/>
</dbReference>
<gene>
    <name evidence="3" type="ORF">BgAZ_404190</name>
</gene>